<dbReference type="SMART" id="SM00478">
    <property type="entry name" value="ENDO3c"/>
    <property type="match status" value="1"/>
</dbReference>
<dbReference type="GO" id="GO:0008168">
    <property type="term" value="F:methyltransferase activity"/>
    <property type="evidence" value="ECO:0007669"/>
    <property type="project" value="UniProtKB-KW"/>
</dbReference>
<comment type="caution">
    <text evidence="15">The sequence shown here is derived from an EMBL/GenBank/DDBJ whole genome shotgun (WGS) entry which is preliminary data.</text>
</comment>
<evidence type="ECO:0000256" key="11">
    <source>
        <dbReference type="ARBA" id="ARBA00023159"/>
    </source>
</evidence>
<keyword evidence="6" id="KW-0479">Metal-binding</keyword>
<dbReference type="SUPFAM" id="SSF48150">
    <property type="entry name" value="DNA-glycosylase"/>
    <property type="match status" value="1"/>
</dbReference>
<evidence type="ECO:0000256" key="10">
    <source>
        <dbReference type="ARBA" id="ARBA00023125"/>
    </source>
</evidence>
<evidence type="ECO:0000256" key="5">
    <source>
        <dbReference type="ARBA" id="ARBA00022679"/>
    </source>
</evidence>
<evidence type="ECO:0000256" key="8">
    <source>
        <dbReference type="ARBA" id="ARBA00022833"/>
    </source>
</evidence>
<dbReference type="GO" id="GO:0032131">
    <property type="term" value="F:alkylated DNA binding"/>
    <property type="evidence" value="ECO:0007669"/>
    <property type="project" value="TreeGrafter"/>
</dbReference>
<keyword evidence="4" id="KW-0489">Methyltransferase</keyword>
<dbReference type="SUPFAM" id="SSF55945">
    <property type="entry name" value="TATA-box binding protein-like"/>
    <property type="match status" value="1"/>
</dbReference>
<evidence type="ECO:0000256" key="6">
    <source>
        <dbReference type="ARBA" id="ARBA00022723"/>
    </source>
</evidence>
<dbReference type="OrthoDB" id="9811249at2"/>
<dbReference type="SUPFAM" id="SSF46689">
    <property type="entry name" value="Homeodomain-like"/>
    <property type="match status" value="1"/>
</dbReference>
<proteinExistence type="predicted"/>
<keyword evidence="13" id="KW-0234">DNA repair</keyword>
<evidence type="ECO:0000313" key="16">
    <source>
        <dbReference type="Proteomes" id="UP000294737"/>
    </source>
</evidence>
<dbReference type="Pfam" id="PF12833">
    <property type="entry name" value="HTH_18"/>
    <property type="match status" value="1"/>
</dbReference>
<keyword evidence="11" id="KW-0010">Activator</keyword>
<keyword evidence="10" id="KW-0238">DNA-binding</keyword>
<dbReference type="GO" id="GO:0032259">
    <property type="term" value="P:methylation"/>
    <property type="evidence" value="ECO:0007669"/>
    <property type="project" value="UniProtKB-KW"/>
</dbReference>
<dbReference type="Pfam" id="PF06029">
    <property type="entry name" value="AlkA_N"/>
    <property type="match status" value="1"/>
</dbReference>
<dbReference type="InterPro" id="IPR010316">
    <property type="entry name" value="AlkA_N"/>
</dbReference>
<dbReference type="SMART" id="SM00342">
    <property type="entry name" value="HTH_ARAC"/>
    <property type="match status" value="1"/>
</dbReference>
<comment type="catalytic activity">
    <reaction evidence="1">
        <text>Hydrolysis of alkylated DNA, releasing 3-methyladenine, 3-methylguanine, 7-methylguanine and 7-methyladenine.</text>
        <dbReference type="EC" id="3.2.2.21"/>
    </reaction>
</comment>
<gene>
    <name evidence="15" type="ORF">EV677_0110</name>
</gene>
<dbReference type="Proteomes" id="UP000294737">
    <property type="component" value="Unassembled WGS sequence"/>
</dbReference>
<evidence type="ECO:0000256" key="9">
    <source>
        <dbReference type="ARBA" id="ARBA00023015"/>
    </source>
</evidence>
<dbReference type="Pfam" id="PF02805">
    <property type="entry name" value="Ada_Zn_binding"/>
    <property type="match status" value="1"/>
</dbReference>
<dbReference type="EMBL" id="SNWF01000004">
    <property type="protein sequence ID" value="TDN93581.1"/>
    <property type="molecule type" value="Genomic_DNA"/>
</dbReference>
<dbReference type="PANTHER" id="PTHR43003">
    <property type="entry name" value="DNA-3-METHYLADENINE GLYCOSYLASE"/>
    <property type="match status" value="1"/>
</dbReference>
<dbReference type="GO" id="GO:0043916">
    <property type="term" value="F:DNA-7-methylguanine glycosylase activity"/>
    <property type="evidence" value="ECO:0007669"/>
    <property type="project" value="TreeGrafter"/>
</dbReference>
<comment type="cofactor">
    <cofactor evidence="2">
        <name>Zn(2+)</name>
        <dbReference type="ChEBI" id="CHEBI:29105"/>
    </cofactor>
</comment>
<protein>
    <recommendedName>
        <fullName evidence="3">DNA-3-methyladenine glycosylase II</fullName>
        <ecNumber evidence="3">3.2.2.21</ecNumber>
    </recommendedName>
</protein>
<dbReference type="InterPro" id="IPR004026">
    <property type="entry name" value="Ada_DNA_repair_Zn-bd"/>
</dbReference>
<evidence type="ECO:0000256" key="12">
    <source>
        <dbReference type="ARBA" id="ARBA00023163"/>
    </source>
</evidence>
<dbReference type="InterPro" id="IPR035451">
    <property type="entry name" value="Ada-like_dom_sf"/>
</dbReference>
<dbReference type="InterPro" id="IPR051912">
    <property type="entry name" value="Alkylbase_DNA_Glycosylase/TA"/>
</dbReference>
<dbReference type="Gene3D" id="1.10.1670.10">
    <property type="entry name" value="Helix-hairpin-Helix base-excision DNA repair enzymes (C-terminal)"/>
    <property type="match status" value="1"/>
</dbReference>
<feature type="domain" description="HTH araC/xylS-type" evidence="14">
    <location>
        <begin position="95"/>
        <end position="193"/>
    </location>
</feature>
<accession>A0A4R6GFB7</accession>
<dbReference type="GO" id="GO:0006285">
    <property type="term" value="P:base-excision repair, AP site formation"/>
    <property type="evidence" value="ECO:0007669"/>
    <property type="project" value="TreeGrafter"/>
</dbReference>
<keyword evidence="5" id="KW-0808">Transferase</keyword>
<dbReference type="GO" id="GO:0003700">
    <property type="term" value="F:DNA-binding transcription factor activity"/>
    <property type="evidence" value="ECO:0007669"/>
    <property type="project" value="InterPro"/>
</dbReference>
<keyword evidence="16" id="KW-1185">Reference proteome</keyword>
<evidence type="ECO:0000256" key="13">
    <source>
        <dbReference type="ARBA" id="ARBA00023204"/>
    </source>
</evidence>
<dbReference type="GO" id="GO:0008725">
    <property type="term" value="F:DNA-3-methyladenine glycosylase activity"/>
    <property type="evidence" value="ECO:0007669"/>
    <property type="project" value="TreeGrafter"/>
</dbReference>
<evidence type="ECO:0000256" key="3">
    <source>
        <dbReference type="ARBA" id="ARBA00012000"/>
    </source>
</evidence>
<evidence type="ECO:0000313" key="15">
    <source>
        <dbReference type="EMBL" id="TDN93581.1"/>
    </source>
</evidence>
<dbReference type="InterPro" id="IPR023170">
    <property type="entry name" value="HhH_base_excis_C"/>
</dbReference>
<dbReference type="EC" id="3.2.2.21" evidence="3"/>
<keyword evidence="9" id="KW-0805">Transcription regulation</keyword>
<dbReference type="InterPro" id="IPR011257">
    <property type="entry name" value="DNA_glycosylase"/>
</dbReference>
<dbReference type="InterPro" id="IPR037046">
    <property type="entry name" value="AlkA_N_sf"/>
</dbReference>
<evidence type="ECO:0000256" key="1">
    <source>
        <dbReference type="ARBA" id="ARBA00000086"/>
    </source>
</evidence>
<dbReference type="Gene3D" id="1.10.340.30">
    <property type="entry name" value="Hypothetical protein, domain 2"/>
    <property type="match status" value="1"/>
</dbReference>
<evidence type="ECO:0000256" key="4">
    <source>
        <dbReference type="ARBA" id="ARBA00022603"/>
    </source>
</evidence>
<dbReference type="Gene3D" id="3.30.310.20">
    <property type="entry name" value="DNA-3-methyladenine glycosylase AlkA, N-terminal domain"/>
    <property type="match status" value="1"/>
</dbReference>
<dbReference type="PROSITE" id="PS00041">
    <property type="entry name" value="HTH_ARAC_FAMILY_1"/>
    <property type="match status" value="1"/>
</dbReference>
<dbReference type="GO" id="GO:0032993">
    <property type="term" value="C:protein-DNA complex"/>
    <property type="evidence" value="ECO:0007669"/>
    <property type="project" value="TreeGrafter"/>
</dbReference>
<evidence type="ECO:0000259" key="14">
    <source>
        <dbReference type="PROSITE" id="PS01124"/>
    </source>
</evidence>
<dbReference type="SUPFAM" id="SSF57884">
    <property type="entry name" value="Ada DNA repair protein, N-terminal domain (N-Ada 10)"/>
    <property type="match status" value="1"/>
</dbReference>
<dbReference type="SMART" id="SM01009">
    <property type="entry name" value="AlkA_N"/>
    <property type="match status" value="1"/>
</dbReference>
<organism evidence="15 16">
    <name type="scientific">Herminiimonas fonticola</name>
    <dbReference type="NCBI Taxonomy" id="303380"/>
    <lineage>
        <taxon>Bacteria</taxon>
        <taxon>Pseudomonadati</taxon>
        <taxon>Pseudomonadota</taxon>
        <taxon>Betaproteobacteria</taxon>
        <taxon>Burkholderiales</taxon>
        <taxon>Oxalobacteraceae</taxon>
        <taxon>Herminiimonas</taxon>
    </lineage>
</organism>
<evidence type="ECO:0000256" key="7">
    <source>
        <dbReference type="ARBA" id="ARBA00022763"/>
    </source>
</evidence>
<keyword evidence="7" id="KW-0227">DNA damage</keyword>
<dbReference type="GO" id="GO:0006307">
    <property type="term" value="P:DNA alkylation repair"/>
    <property type="evidence" value="ECO:0007669"/>
    <property type="project" value="TreeGrafter"/>
</dbReference>
<dbReference type="GO" id="GO:0005737">
    <property type="term" value="C:cytoplasm"/>
    <property type="evidence" value="ECO:0007669"/>
    <property type="project" value="TreeGrafter"/>
</dbReference>
<dbReference type="InterPro" id="IPR018060">
    <property type="entry name" value="HTH_AraC"/>
</dbReference>
<name>A0A4R6GFB7_9BURK</name>
<dbReference type="Pfam" id="PF00730">
    <property type="entry name" value="HhH-GPD"/>
    <property type="match status" value="1"/>
</dbReference>
<dbReference type="PROSITE" id="PS01124">
    <property type="entry name" value="HTH_ARAC_FAMILY_2"/>
    <property type="match status" value="1"/>
</dbReference>
<dbReference type="InterPro" id="IPR003265">
    <property type="entry name" value="HhH-GPD_domain"/>
</dbReference>
<reference evidence="15 16" key="1">
    <citation type="submission" date="2019-03" db="EMBL/GenBank/DDBJ databases">
        <title>Genomic Encyclopedia of Type Strains, Phase IV (KMG-IV): sequencing the most valuable type-strain genomes for metagenomic binning, comparative biology and taxonomic classification.</title>
        <authorList>
            <person name="Goeker M."/>
        </authorList>
    </citation>
    <scope>NUCLEOTIDE SEQUENCE [LARGE SCALE GENOMIC DNA]</scope>
    <source>
        <strain evidence="15 16">DSM 18555</strain>
    </source>
</reference>
<sequence>MDQININDIPDGATLTDESCYRALAAKDARFDGVFFTGVKTTGIYCRPVCSVKTPRASSCVFFSTAAAAEAAGFRPCLRCRPELAPYALQQNLAYAVWQRIAAGALNDGDTERLAAEVGLSSRQLRRVLLQHFGVTPVELAQTQRLLFAKKLLQETRLAMSDVAYAAGFGSIRRFNALFLTRYGMAPTSIRRAAEKSSDKGADAITLRLAYRPPFAWAEMLHYLSGRAIAGVETVIKDAQGDMSYARSVRLGEISGWLHVQHLPEKNQLELSLSTTLAPALMPLLARIRSQFDLDANPQVIAAHLADDALLQKQISKTPGLRVPGTFDVFELAIRAVLGQQVSVAGATTLSGRLVGKFGIQADTPFIGVTHHFPTPERLAAASAAEVAAIGLPIARAEAIRNLAQFAAQGGLKIKPGTSLLEVVAHLKTVRGIGEWTAQYIAMRALRFTDAFPAGDLGLQKAAIELEDGVRLTEKQLLLRAANWSPWRGYAALLLWHSLS</sequence>
<keyword evidence="12" id="KW-0804">Transcription</keyword>
<evidence type="ECO:0000256" key="2">
    <source>
        <dbReference type="ARBA" id="ARBA00001947"/>
    </source>
</evidence>
<dbReference type="AlphaFoldDB" id="A0A4R6GFB7"/>
<keyword evidence="8" id="KW-0862">Zinc</keyword>
<dbReference type="Gene3D" id="1.10.10.60">
    <property type="entry name" value="Homeodomain-like"/>
    <property type="match status" value="1"/>
</dbReference>
<dbReference type="CDD" id="cd00056">
    <property type="entry name" value="ENDO3c"/>
    <property type="match status" value="1"/>
</dbReference>
<dbReference type="InterPro" id="IPR018062">
    <property type="entry name" value="HTH_AraC-typ_CS"/>
</dbReference>
<dbReference type="GO" id="GO:0008270">
    <property type="term" value="F:zinc ion binding"/>
    <property type="evidence" value="ECO:0007669"/>
    <property type="project" value="InterPro"/>
</dbReference>
<dbReference type="InterPro" id="IPR009057">
    <property type="entry name" value="Homeodomain-like_sf"/>
</dbReference>
<dbReference type="RefSeq" id="WP_112990307.1">
    <property type="nucleotide sequence ID" value="NZ_PTLZ01000001.1"/>
</dbReference>
<dbReference type="Gene3D" id="3.40.10.10">
    <property type="entry name" value="DNA Methylphosphotriester Repair Domain"/>
    <property type="match status" value="1"/>
</dbReference>
<dbReference type="PANTHER" id="PTHR43003:SF13">
    <property type="entry name" value="DNA-3-METHYLADENINE GLYCOSYLASE 2"/>
    <property type="match status" value="1"/>
</dbReference>
<dbReference type="GO" id="GO:0043565">
    <property type="term" value="F:sequence-specific DNA binding"/>
    <property type="evidence" value="ECO:0007669"/>
    <property type="project" value="InterPro"/>
</dbReference>